<proteinExistence type="predicted"/>
<sequence>MQFEQTPDPLSDAILPSYFAAAGGGSMLTPHSYFVDPTGQPSSEQTVFGSLPLEQYQSQTTGQGSYYPMDTAAGSILSVYTDINQIQSILVSLLQYISASPLSTPAIATEIMPRLADISRYLGDHAPDLGLADDSSLPYDSRLQFWRLFNRSWIGVISRNWLVAGGGTTSAQGPTSLTRRQLEEMAELVISLSDNVQRYGLVDYEMGVWEERILYGIQHMLDQMASQV</sequence>
<dbReference type="AlphaFoldDB" id="A0AAD7QN25"/>
<reference evidence="1" key="1">
    <citation type="submission" date="2023-03" db="EMBL/GenBank/DDBJ databases">
        <title>Near-Complete genome sequence of Lipomyces tetrasporous NRRL Y-64009, an oleaginous yeast capable of growing on lignocellulosic hydrolysates.</title>
        <authorList>
            <consortium name="Lawrence Berkeley National Laboratory"/>
            <person name="Jagtap S.S."/>
            <person name="Liu J.-J."/>
            <person name="Walukiewicz H.E."/>
            <person name="Pangilinan J."/>
            <person name="Lipzen A."/>
            <person name="Ahrendt S."/>
            <person name="Koriabine M."/>
            <person name="Cobaugh K."/>
            <person name="Salamov A."/>
            <person name="Yoshinaga Y."/>
            <person name="Ng V."/>
            <person name="Daum C."/>
            <person name="Grigoriev I.V."/>
            <person name="Slininger P.J."/>
            <person name="Dien B.S."/>
            <person name="Jin Y.-S."/>
            <person name="Rao C.V."/>
        </authorList>
    </citation>
    <scope>NUCLEOTIDE SEQUENCE</scope>
    <source>
        <strain evidence="1">NRRL Y-64009</strain>
    </source>
</reference>
<protein>
    <submittedName>
        <fullName evidence="1">Uncharacterized protein</fullName>
    </submittedName>
</protein>
<dbReference type="RefSeq" id="XP_056041847.1">
    <property type="nucleotide sequence ID" value="XM_056184666.1"/>
</dbReference>
<gene>
    <name evidence="1" type="ORF">POJ06DRAFT_150842</name>
</gene>
<dbReference type="GeneID" id="80879832"/>
<evidence type="ECO:0000313" key="2">
    <source>
        <dbReference type="Proteomes" id="UP001217417"/>
    </source>
</evidence>
<dbReference type="EMBL" id="JARPMG010000009">
    <property type="protein sequence ID" value="KAJ8098397.1"/>
    <property type="molecule type" value="Genomic_DNA"/>
</dbReference>
<name>A0AAD7QN25_9ASCO</name>
<keyword evidence="2" id="KW-1185">Reference proteome</keyword>
<comment type="caution">
    <text evidence="1">The sequence shown here is derived from an EMBL/GenBank/DDBJ whole genome shotgun (WGS) entry which is preliminary data.</text>
</comment>
<dbReference type="Proteomes" id="UP001217417">
    <property type="component" value="Unassembled WGS sequence"/>
</dbReference>
<accession>A0AAD7QN25</accession>
<organism evidence="1 2">
    <name type="scientific">Lipomyces tetrasporus</name>
    <dbReference type="NCBI Taxonomy" id="54092"/>
    <lineage>
        <taxon>Eukaryota</taxon>
        <taxon>Fungi</taxon>
        <taxon>Dikarya</taxon>
        <taxon>Ascomycota</taxon>
        <taxon>Saccharomycotina</taxon>
        <taxon>Lipomycetes</taxon>
        <taxon>Lipomycetales</taxon>
        <taxon>Lipomycetaceae</taxon>
        <taxon>Lipomyces</taxon>
    </lineage>
</organism>
<evidence type="ECO:0000313" key="1">
    <source>
        <dbReference type="EMBL" id="KAJ8098397.1"/>
    </source>
</evidence>